<accession>A0A0E9TZ00</accession>
<sequence length="20" mass="2215">MKINKEIKSNKTSLLPSIVA</sequence>
<proteinExistence type="predicted"/>
<dbReference type="EMBL" id="GBXM01049698">
    <property type="protein sequence ID" value="JAH58879.1"/>
    <property type="molecule type" value="Transcribed_RNA"/>
</dbReference>
<protein>
    <submittedName>
        <fullName evidence="2">Uncharacterized protein</fullName>
    </submittedName>
</protein>
<dbReference type="AlphaFoldDB" id="A0A0E9TZ00"/>
<reference evidence="2" key="1">
    <citation type="submission" date="2014-11" db="EMBL/GenBank/DDBJ databases">
        <authorList>
            <person name="Amaro Gonzalez C."/>
        </authorList>
    </citation>
    <scope>NUCLEOTIDE SEQUENCE</scope>
</reference>
<feature type="compositionally biased region" description="Polar residues" evidence="1">
    <location>
        <begin position="10"/>
        <end position="20"/>
    </location>
</feature>
<reference evidence="2" key="2">
    <citation type="journal article" date="2015" name="Fish Shellfish Immunol.">
        <title>Early steps in the European eel (Anguilla anguilla)-Vibrio vulnificus interaction in the gills: Role of the RtxA13 toxin.</title>
        <authorList>
            <person name="Callol A."/>
            <person name="Pajuelo D."/>
            <person name="Ebbesson L."/>
            <person name="Teles M."/>
            <person name="MacKenzie S."/>
            <person name="Amaro C."/>
        </authorList>
    </citation>
    <scope>NUCLEOTIDE SEQUENCE</scope>
</reference>
<evidence type="ECO:0000256" key="1">
    <source>
        <dbReference type="SAM" id="MobiDB-lite"/>
    </source>
</evidence>
<feature type="region of interest" description="Disordered" evidence="1">
    <location>
        <begin position="1"/>
        <end position="20"/>
    </location>
</feature>
<name>A0A0E9TZ00_ANGAN</name>
<evidence type="ECO:0000313" key="2">
    <source>
        <dbReference type="EMBL" id="JAH58879.1"/>
    </source>
</evidence>
<organism evidence="2">
    <name type="scientific">Anguilla anguilla</name>
    <name type="common">European freshwater eel</name>
    <name type="synonym">Muraena anguilla</name>
    <dbReference type="NCBI Taxonomy" id="7936"/>
    <lineage>
        <taxon>Eukaryota</taxon>
        <taxon>Metazoa</taxon>
        <taxon>Chordata</taxon>
        <taxon>Craniata</taxon>
        <taxon>Vertebrata</taxon>
        <taxon>Euteleostomi</taxon>
        <taxon>Actinopterygii</taxon>
        <taxon>Neopterygii</taxon>
        <taxon>Teleostei</taxon>
        <taxon>Anguilliformes</taxon>
        <taxon>Anguillidae</taxon>
        <taxon>Anguilla</taxon>
    </lineage>
</organism>